<proteinExistence type="predicted"/>
<keyword evidence="2" id="KW-1185">Reference proteome</keyword>
<dbReference type="GO" id="GO:0003677">
    <property type="term" value="F:DNA binding"/>
    <property type="evidence" value="ECO:0007669"/>
    <property type="project" value="UniProtKB-KW"/>
</dbReference>
<sequence>MPYLVLIADLVASRRTRDRQALQHRLKTELAALNERKPGLTSPYTLTLGDEFQAVFGRADRVFADLVGLLGVLHPTRIRFSLGLGAITTDLNPDQALGMDGPAFYAARDGIGHLKSSGDLMRIEGLPTEDATLANGSLRLISQRMDKWHANRFAILHGLMSECSVQAIAERIDISEQAVYKNIHSGGLDAVIEVLSALTERLNRQLADRD</sequence>
<evidence type="ECO:0000313" key="1">
    <source>
        <dbReference type="EMBL" id="GGX65031.1"/>
    </source>
</evidence>
<dbReference type="AlphaFoldDB" id="A0A918KL52"/>
<dbReference type="RefSeq" id="WP_189611279.1">
    <property type="nucleotide sequence ID" value="NZ_BMXR01000009.1"/>
</dbReference>
<evidence type="ECO:0000313" key="2">
    <source>
        <dbReference type="Proteomes" id="UP000626148"/>
    </source>
</evidence>
<organism evidence="1 2">
    <name type="scientific">Saccharospirillum salsuginis</name>
    <dbReference type="NCBI Taxonomy" id="418750"/>
    <lineage>
        <taxon>Bacteria</taxon>
        <taxon>Pseudomonadati</taxon>
        <taxon>Pseudomonadota</taxon>
        <taxon>Gammaproteobacteria</taxon>
        <taxon>Oceanospirillales</taxon>
        <taxon>Saccharospirillaceae</taxon>
        <taxon>Saccharospirillum</taxon>
    </lineage>
</organism>
<accession>A0A918KL52</accession>
<dbReference type="EMBL" id="BMXR01000009">
    <property type="protein sequence ID" value="GGX65031.1"/>
    <property type="molecule type" value="Genomic_DNA"/>
</dbReference>
<comment type="caution">
    <text evidence="1">The sequence shown here is derived from an EMBL/GenBank/DDBJ whole genome shotgun (WGS) entry which is preliminary data.</text>
</comment>
<gene>
    <name evidence="1" type="primary">satD</name>
    <name evidence="1" type="ORF">GCM10007392_36120</name>
</gene>
<protein>
    <submittedName>
        <fullName evidence="1">DNA-binding protein</fullName>
    </submittedName>
</protein>
<reference evidence="1" key="1">
    <citation type="journal article" date="2014" name="Int. J. Syst. Evol. Microbiol.">
        <title>Complete genome sequence of Corynebacterium casei LMG S-19264T (=DSM 44701T), isolated from a smear-ripened cheese.</title>
        <authorList>
            <consortium name="US DOE Joint Genome Institute (JGI-PGF)"/>
            <person name="Walter F."/>
            <person name="Albersmeier A."/>
            <person name="Kalinowski J."/>
            <person name="Ruckert C."/>
        </authorList>
    </citation>
    <scope>NUCLEOTIDE SEQUENCE</scope>
    <source>
        <strain evidence="1">KCTC 22169</strain>
    </source>
</reference>
<dbReference type="Proteomes" id="UP000626148">
    <property type="component" value="Unassembled WGS sequence"/>
</dbReference>
<name>A0A918KL52_9GAMM</name>
<dbReference type="Pfam" id="PF16264">
    <property type="entry name" value="SatD"/>
    <property type="match status" value="1"/>
</dbReference>
<dbReference type="InterPro" id="IPR032580">
    <property type="entry name" value="SatD"/>
</dbReference>
<keyword evidence="1" id="KW-0238">DNA-binding</keyword>
<reference evidence="1" key="2">
    <citation type="submission" date="2020-09" db="EMBL/GenBank/DDBJ databases">
        <authorList>
            <person name="Sun Q."/>
            <person name="Kim S."/>
        </authorList>
    </citation>
    <scope>NUCLEOTIDE SEQUENCE</scope>
    <source>
        <strain evidence="1">KCTC 22169</strain>
    </source>
</reference>